<dbReference type="Pfam" id="PF08522">
    <property type="entry name" value="BT_3987-like_N"/>
    <property type="match status" value="1"/>
</dbReference>
<evidence type="ECO:0000259" key="2">
    <source>
        <dbReference type="Pfam" id="PF14274"/>
    </source>
</evidence>
<name>A0A5M8P3H4_9BACT</name>
<accession>A0A5M8P3H4</accession>
<organism evidence="3 4">
    <name type="scientific">Candidatus Ordinivivax streblomastigis</name>
    <dbReference type="NCBI Taxonomy" id="2540710"/>
    <lineage>
        <taxon>Bacteria</taxon>
        <taxon>Pseudomonadati</taxon>
        <taxon>Bacteroidota</taxon>
        <taxon>Bacteroidia</taxon>
        <taxon>Bacteroidales</taxon>
        <taxon>Candidatus Ordinivivax</taxon>
    </lineage>
</organism>
<protein>
    <recommendedName>
        <fullName evidence="5">DUF4361 domain-containing protein</fullName>
    </recommendedName>
</protein>
<dbReference type="InterPro" id="IPR025371">
    <property type="entry name" value="BT_3044-like_C"/>
</dbReference>
<comment type="caution">
    <text evidence="3">The sequence shown here is derived from an EMBL/GenBank/DDBJ whole genome shotgun (WGS) entry which is preliminary data.</text>
</comment>
<dbReference type="Pfam" id="PF14274">
    <property type="entry name" value="BT_3044-like_C"/>
    <property type="match status" value="1"/>
</dbReference>
<evidence type="ECO:0000259" key="1">
    <source>
        <dbReference type="Pfam" id="PF08522"/>
    </source>
</evidence>
<proteinExistence type="predicted"/>
<evidence type="ECO:0000313" key="4">
    <source>
        <dbReference type="Proteomes" id="UP000324575"/>
    </source>
</evidence>
<evidence type="ECO:0000313" key="3">
    <source>
        <dbReference type="EMBL" id="KAA6302944.1"/>
    </source>
</evidence>
<reference evidence="3 4" key="1">
    <citation type="submission" date="2019-03" db="EMBL/GenBank/DDBJ databases">
        <title>Single cell metagenomics reveals metabolic interactions within the superorganism composed of flagellate Streblomastix strix and complex community of Bacteroidetes bacteria on its surface.</title>
        <authorList>
            <person name="Treitli S.C."/>
            <person name="Kolisko M."/>
            <person name="Husnik F."/>
            <person name="Keeling P."/>
            <person name="Hampl V."/>
        </authorList>
    </citation>
    <scope>NUCLEOTIDE SEQUENCE [LARGE SCALE GENOMIC DNA]</scope>
    <source>
        <strain evidence="3">St1</strain>
    </source>
</reference>
<dbReference type="Proteomes" id="UP000324575">
    <property type="component" value="Unassembled WGS sequence"/>
</dbReference>
<feature type="domain" description="BT-3044-like C-terminal" evidence="2">
    <location>
        <begin position="163"/>
        <end position="294"/>
    </location>
</feature>
<gene>
    <name evidence="3" type="ORF">EZS26_000839</name>
</gene>
<dbReference type="PROSITE" id="PS51257">
    <property type="entry name" value="PROKAR_LIPOPROTEIN"/>
    <property type="match status" value="1"/>
</dbReference>
<feature type="domain" description="BT-3987-like N-terminal" evidence="1">
    <location>
        <begin position="42"/>
        <end position="154"/>
    </location>
</feature>
<sequence length="299" mass="34057">MKQLNVIILAAFLLGLTACNEDKIFEKEQYKNVFALVSDDDYNVFSVVHNLGEAESIGYVAASCGGTNTTTQEIRITMEENDSLFNLYNKGNYDTDIDKYANLLPADKYTIDDYNFTIPAGERSGRMKLRVRPEGLSPDSVYFVSLRVANYSAYEVNPDKDDILYRVLIKNKYATQEYATNYDLRGSKNGIQTQGVKQMHPISANKVRIMAGTETFQADTTVINKFGLILEIDATNHVHISSYKNITVQQIDGDAEYPNIFLIEDDGYKTHKTFLLRYSYKDGNTTHQMKEELRLEFKE</sequence>
<evidence type="ECO:0008006" key="5">
    <source>
        <dbReference type="Google" id="ProtNLM"/>
    </source>
</evidence>
<dbReference type="AlphaFoldDB" id="A0A5M8P3H4"/>
<dbReference type="Gene3D" id="2.60.40.1740">
    <property type="entry name" value="hypothetical protein (bacova_03559)"/>
    <property type="match status" value="1"/>
</dbReference>
<dbReference type="InterPro" id="IPR013728">
    <property type="entry name" value="BT_3987-like_N"/>
</dbReference>
<dbReference type="EMBL" id="SNRX01000004">
    <property type="protein sequence ID" value="KAA6302944.1"/>
    <property type="molecule type" value="Genomic_DNA"/>
</dbReference>